<evidence type="ECO:0000313" key="11">
    <source>
        <dbReference type="Proteomes" id="UP000606580"/>
    </source>
</evidence>
<evidence type="ECO:0000256" key="6">
    <source>
        <dbReference type="ARBA" id="ARBA00023235"/>
    </source>
</evidence>
<proteinExistence type="inferred from homology"/>
<dbReference type="GO" id="GO:0004615">
    <property type="term" value="F:phosphomannomutase activity"/>
    <property type="evidence" value="ECO:0007669"/>
    <property type="project" value="TreeGrafter"/>
</dbReference>
<comment type="caution">
    <text evidence="10">The sequence shown here is derived from an EMBL/GenBank/DDBJ whole genome shotgun (WGS) entry which is preliminary data.</text>
</comment>
<keyword evidence="6" id="KW-0413">Isomerase</keyword>
<comment type="cofactor">
    <cofactor evidence="1">
        <name>Mg(2+)</name>
        <dbReference type="ChEBI" id="CHEBI:18420"/>
    </cofactor>
</comment>
<protein>
    <recommendedName>
        <fullName evidence="12">Phosphomannomutase</fullName>
    </recommendedName>
</protein>
<dbReference type="FunFam" id="3.40.120.10:FF:000003">
    <property type="entry name" value="Phosphoglucosamine mutase"/>
    <property type="match status" value="1"/>
</dbReference>
<dbReference type="InterPro" id="IPR050060">
    <property type="entry name" value="Phosphoglucosamine_mutase"/>
</dbReference>
<evidence type="ECO:0000256" key="5">
    <source>
        <dbReference type="ARBA" id="ARBA00022842"/>
    </source>
</evidence>
<evidence type="ECO:0000313" key="10">
    <source>
        <dbReference type="EMBL" id="NMG82630.1"/>
    </source>
</evidence>
<dbReference type="EMBL" id="WNEG01000011">
    <property type="protein sequence ID" value="NMG82630.1"/>
    <property type="molecule type" value="Genomic_DNA"/>
</dbReference>
<evidence type="ECO:0000259" key="8">
    <source>
        <dbReference type="Pfam" id="PF02878"/>
    </source>
</evidence>
<name>A0A848D5Q7_9EURY</name>
<dbReference type="InterPro" id="IPR005841">
    <property type="entry name" value="Alpha-D-phosphohexomutase_SF"/>
</dbReference>
<dbReference type="FunFam" id="3.40.120.10:FF:000001">
    <property type="entry name" value="Phosphoglucosamine mutase"/>
    <property type="match status" value="1"/>
</dbReference>
<keyword evidence="3" id="KW-0597">Phosphoprotein</keyword>
<evidence type="ECO:0000256" key="3">
    <source>
        <dbReference type="ARBA" id="ARBA00022553"/>
    </source>
</evidence>
<dbReference type="PANTHER" id="PTHR42946:SF1">
    <property type="entry name" value="PHOSPHOGLUCOMUTASE (ALPHA-D-GLUCOSE-1,6-BISPHOSPHATE-DEPENDENT)"/>
    <property type="match status" value="1"/>
</dbReference>
<keyword evidence="5 7" id="KW-0460">Magnesium</keyword>
<dbReference type="PROSITE" id="PS00710">
    <property type="entry name" value="PGM_PMM"/>
    <property type="match status" value="1"/>
</dbReference>
<dbReference type="SUPFAM" id="SSF53738">
    <property type="entry name" value="Phosphoglucomutase, first 3 domains"/>
    <property type="match status" value="2"/>
</dbReference>
<feature type="domain" description="Alpha-D-phosphohexomutase alpha/beta/alpha" evidence="8">
    <location>
        <begin position="66"/>
        <end position="163"/>
    </location>
</feature>
<sequence>MIDKKLFGTNGVRGIANKTMTADTSLKLGSSLGTYLHNQHDDASGVVAAARPHTTRAEITRNWHDDASGVVAVARDTRISGSMLKNAAVSGVLSAGCSVVDVGIVPIPALQYYVRDHADAGIMITASHNPREYNGLKLIARDGTEFSREDEAKIEEIYYGKEFYFADWSMTGDLRYDTSVAERYMHGIIDAVDAERIRRAKLKVVVDTGCGAGSVVTPFLLQRLGCEVISLNAQLDGTFPSRNPEPTEDALYELIALVKATKADIGIAHDGDADRIALVDENGSFVDEEVLLAMVTDHILRSNKGTVVTPVSSSLRT</sequence>
<dbReference type="InterPro" id="IPR016055">
    <property type="entry name" value="A-D-PHexomutase_a/b/a-I/II/III"/>
</dbReference>
<dbReference type="Proteomes" id="UP000606580">
    <property type="component" value="Unassembled WGS sequence"/>
</dbReference>
<organism evidence="10 11">
    <name type="scientific">Candidatus Ethanoperedens thermophilum</name>
    <dbReference type="NCBI Taxonomy" id="2766897"/>
    <lineage>
        <taxon>Archaea</taxon>
        <taxon>Methanobacteriati</taxon>
        <taxon>Methanobacteriota</taxon>
        <taxon>Stenosarchaea group</taxon>
        <taxon>Methanomicrobia</taxon>
        <taxon>Methanosarcinales</taxon>
        <taxon>Methanosarcinales incertae sedis</taxon>
        <taxon>GOM Arc I cluster</taxon>
        <taxon>Candidatus Ethanoperedens</taxon>
    </lineage>
</organism>
<dbReference type="GO" id="GO:0005975">
    <property type="term" value="P:carbohydrate metabolic process"/>
    <property type="evidence" value="ECO:0007669"/>
    <property type="project" value="InterPro"/>
</dbReference>
<accession>A0A848D5Q7</accession>
<evidence type="ECO:0000256" key="7">
    <source>
        <dbReference type="RuleBase" id="RU004326"/>
    </source>
</evidence>
<keyword evidence="4 7" id="KW-0479">Metal-binding</keyword>
<evidence type="ECO:0008006" key="12">
    <source>
        <dbReference type="Google" id="ProtNLM"/>
    </source>
</evidence>
<dbReference type="InterPro" id="IPR005845">
    <property type="entry name" value="A-D-PHexomutase_a/b/a-II"/>
</dbReference>
<evidence type="ECO:0000256" key="1">
    <source>
        <dbReference type="ARBA" id="ARBA00001946"/>
    </source>
</evidence>
<dbReference type="Pfam" id="PF02879">
    <property type="entry name" value="PGM_PMM_II"/>
    <property type="match status" value="1"/>
</dbReference>
<dbReference type="PRINTS" id="PR00509">
    <property type="entry name" value="PGMPMM"/>
</dbReference>
<dbReference type="InterPro" id="IPR005844">
    <property type="entry name" value="A-D-PHexomutase_a/b/a-I"/>
</dbReference>
<gene>
    <name evidence="10" type="ORF">GIS02_00280</name>
</gene>
<comment type="similarity">
    <text evidence="2 7">Belongs to the phosphohexose mutase family.</text>
</comment>
<dbReference type="AlphaFoldDB" id="A0A848D5Q7"/>
<evidence type="ECO:0000256" key="2">
    <source>
        <dbReference type="ARBA" id="ARBA00010231"/>
    </source>
</evidence>
<dbReference type="Gene3D" id="3.40.120.10">
    <property type="entry name" value="Alpha-D-Glucose-1,6-Bisphosphate, subunit A, domain 3"/>
    <property type="match status" value="3"/>
</dbReference>
<dbReference type="GO" id="GO:0000287">
    <property type="term" value="F:magnesium ion binding"/>
    <property type="evidence" value="ECO:0007669"/>
    <property type="project" value="InterPro"/>
</dbReference>
<dbReference type="InterPro" id="IPR016066">
    <property type="entry name" value="A-D-PHexomutase_CS"/>
</dbReference>
<feature type="domain" description="Alpha-D-phosphohexomutase alpha/beta/alpha" evidence="9">
    <location>
        <begin position="183"/>
        <end position="283"/>
    </location>
</feature>
<reference evidence="10" key="1">
    <citation type="journal article" date="2020" name="MBio">
        <title>'Candidatus Ethanoperedens,' a Thermophilic Genus of Archaea Mediating the Anaerobic Oxidation of Ethane.</title>
        <authorList>
            <person name="Hahn C.J."/>
            <person name="Laso-Perez R."/>
            <person name="Vulcano F."/>
            <person name="Vaziourakis K.M."/>
            <person name="Stokke R."/>
            <person name="Steen I.H."/>
            <person name="Teske A."/>
            <person name="Boetius A."/>
            <person name="Liebeke M."/>
            <person name="Amann R."/>
            <person name="Knittel K."/>
            <person name="Wegener G."/>
        </authorList>
    </citation>
    <scope>NUCLEOTIDE SEQUENCE</scope>
    <source>
        <strain evidence="10">GoM-Arc1-LC-WB58</strain>
    </source>
</reference>
<dbReference type="PANTHER" id="PTHR42946">
    <property type="entry name" value="PHOSPHOHEXOSE MUTASE"/>
    <property type="match status" value="1"/>
</dbReference>
<evidence type="ECO:0000256" key="4">
    <source>
        <dbReference type="ARBA" id="ARBA00022723"/>
    </source>
</evidence>
<feature type="non-terminal residue" evidence="10">
    <location>
        <position position="317"/>
    </location>
</feature>
<evidence type="ECO:0000259" key="9">
    <source>
        <dbReference type="Pfam" id="PF02879"/>
    </source>
</evidence>
<dbReference type="Pfam" id="PF02878">
    <property type="entry name" value="PGM_PMM_I"/>
    <property type="match status" value="2"/>
</dbReference>
<feature type="domain" description="Alpha-D-phosphohexomutase alpha/beta/alpha" evidence="8">
    <location>
        <begin position="5"/>
        <end position="47"/>
    </location>
</feature>